<keyword evidence="1" id="KW-0732">Signal</keyword>
<evidence type="ECO:0000313" key="2">
    <source>
        <dbReference type="Ensembl" id="ENSCCRP00010023397.1"/>
    </source>
</evidence>
<dbReference type="AlphaFoldDB" id="A0A8C1IWP8"/>
<reference evidence="2" key="2">
    <citation type="submission" date="2025-09" db="UniProtKB">
        <authorList>
            <consortium name="Ensembl"/>
        </authorList>
    </citation>
    <scope>IDENTIFICATION</scope>
</reference>
<feature type="chain" id="PRO_5034442823" evidence="1">
    <location>
        <begin position="19"/>
        <end position="114"/>
    </location>
</feature>
<keyword evidence="3" id="KW-1185">Reference proteome</keyword>
<dbReference type="Gene3D" id="2.10.70.10">
    <property type="entry name" value="Complement Module, domain 1"/>
    <property type="match status" value="1"/>
</dbReference>
<sequence>MSVVLGLFLCAVLPMINAACFTVGHKFCQDTTDKTWHPTGSVWRNSKCLDCNCSSESMSCCDAAFFLALPCPGSLFRTVITMHFTPAAVCHSCYSFSHSKLFFSTLLAWSLVII</sequence>
<name>A0A8C1IWP8_CYPCA</name>
<accession>A0A8C1IWP8</accession>
<feature type="signal peptide" evidence="1">
    <location>
        <begin position="1"/>
        <end position="18"/>
    </location>
</feature>
<evidence type="ECO:0000256" key="1">
    <source>
        <dbReference type="SAM" id="SignalP"/>
    </source>
</evidence>
<reference evidence="2" key="1">
    <citation type="submission" date="2025-08" db="UniProtKB">
        <authorList>
            <consortium name="Ensembl"/>
        </authorList>
    </citation>
    <scope>IDENTIFICATION</scope>
</reference>
<dbReference type="Ensembl" id="ENSCCRT00010025631.1">
    <property type="protein sequence ID" value="ENSCCRP00010023397.1"/>
    <property type="gene ID" value="ENSCCRG00010010075.1"/>
</dbReference>
<evidence type="ECO:0000313" key="3">
    <source>
        <dbReference type="Proteomes" id="UP000694427"/>
    </source>
</evidence>
<organism evidence="2 3">
    <name type="scientific">Cyprinus carpio</name>
    <name type="common">Common carp</name>
    <dbReference type="NCBI Taxonomy" id="7962"/>
    <lineage>
        <taxon>Eukaryota</taxon>
        <taxon>Metazoa</taxon>
        <taxon>Chordata</taxon>
        <taxon>Craniata</taxon>
        <taxon>Vertebrata</taxon>
        <taxon>Euteleostomi</taxon>
        <taxon>Actinopterygii</taxon>
        <taxon>Neopterygii</taxon>
        <taxon>Teleostei</taxon>
        <taxon>Ostariophysi</taxon>
        <taxon>Cypriniformes</taxon>
        <taxon>Cyprinidae</taxon>
        <taxon>Cyprininae</taxon>
        <taxon>Cyprinus</taxon>
    </lineage>
</organism>
<protein>
    <submittedName>
        <fullName evidence="2">Uncharacterized protein</fullName>
    </submittedName>
</protein>
<dbReference type="Proteomes" id="UP000694427">
    <property type="component" value="Unplaced"/>
</dbReference>
<proteinExistence type="predicted"/>